<feature type="coiled-coil region" evidence="1">
    <location>
        <begin position="5"/>
        <end position="32"/>
    </location>
</feature>
<protein>
    <submittedName>
        <fullName evidence="2">Uncharacterized protein</fullName>
    </submittedName>
</protein>
<organism evidence="2 3">
    <name type="scientific">Portunus trituberculatus</name>
    <name type="common">Swimming crab</name>
    <name type="synonym">Neptunus trituberculatus</name>
    <dbReference type="NCBI Taxonomy" id="210409"/>
    <lineage>
        <taxon>Eukaryota</taxon>
        <taxon>Metazoa</taxon>
        <taxon>Ecdysozoa</taxon>
        <taxon>Arthropoda</taxon>
        <taxon>Crustacea</taxon>
        <taxon>Multicrustacea</taxon>
        <taxon>Malacostraca</taxon>
        <taxon>Eumalacostraca</taxon>
        <taxon>Eucarida</taxon>
        <taxon>Decapoda</taxon>
        <taxon>Pleocyemata</taxon>
        <taxon>Brachyura</taxon>
        <taxon>Eubrachyura</taxon>
        <taxon>Portunoidea</taxon>
        <taxon>Portunidae</taxon>
        <taxon>Portuninae</taxon>
        <taxon>Portunus</taxon>
    </lineage>
</organism>
<proteinExistence type="predicted"/>
<accession>A0A5B7HJF6</accession>
<reference evidence="2 3" key="1">
    <citation type="submission" date="2019-05" db="EMBL/GenBank/DDBJ databases">
        <title>Another draft genome of Portunus trituberculatus and its Hox gene families provides insights of decapod evolution.</title>
        <authorList>
            <person name="Jeong J.-H."/>
            <person name="Song I."/>
            <person name="Kim S."/>
            <person name="Choi T."/>
            <person name="Kim D."/>
            <person name="Ryu S."/>
            <person name="Kim W."/>
        </authorList>
    </citation>
    <scope>NUCLEOTIDE SEQUENCE [LARGE SCALE GENOMIC DNA]</scope>
    <source>
        <tissue evidence="2">Muscle</tissue>
    </source>
</reference>
<sequence>MKLTMEEIKKENSALKEKCKDYEAVMEGLKEKVNTKVGAGDGMMGETKLEEWRKAWKKN</sequence>
<dbReference type="AlphaFoldDB" id="A0A5B7HJF6"/>
<keyword evidence="3" id="KW-1185">Reference proteome</keyword>
<comment type="caution">
    <text evidence="2">The sequence shown here is derived from an EMBL/GenBank/DDBJ whole genome shotgun (WGS) entry which is preliminary data.</text>
</comment>
<evidence type="ECO:0000313" key="3">
    <source>
        <dbReference type="Proteomes" id="UP000324222"/>
    </source>
</evidence>
<keyword evidence="1" id="KW-0175">Coiled coil</keyword>
<evidence type="ECO:0000313" key="2">
    <source>
        <dbReference type="EMBL" id="MPC72991.1"/>
    </source>
</evidence>
<dbReference type="EMBL" id="VSRR010035853">
    <property type="protein sequence ID" value="MPC72991.1"/>
    <property type="molecule type" value="Genomic_DNA"/>
</dbReference>
<dbReference type="Proteomes" id="UP000324222">
    <property type="component" value="Unassembled WGS sequence"/>
</dbReference>
<evidence type="ECO:0000256" key="1">
    <source>
        <dbReference type="SAM" id="Coils"/>
    </source>
</evidence>
<name>A0A5B7HJF6_PORTR</name>
<gene>
    <name evidence="2" type="ORF">E2C01_067307</name>
</gene>